<proteinExistence type="predicted"/>
<dbReference type="AlphaFoldDB" id="Q9P9J9"/>
<dbReference type="EMBL" id="AJ243537">
    <property type="protein sequence ID" value="CAB81815.1"/>
    <property type="molecule type" value="Genomic_DNA"/>
</dbReference>
<name>Q9P9J9_SACIS</name>
<evidence type="ECO:0000313" key="2">
    <source>
        <dbReference type="EMBL" id="CAB81815.1"/>
    </source>
</evidence>
<dbReference type="Proteomes" id="UP000512381">
    <property type="component" value="Plasmid pSSVx"/>
</dbReference>
<organism evidence="2 3">
    <name type="scientific">Saccharolobus islandicus</name>
    <name type="common">Sulfolobus islandicus</name>
    <dbReference type="NCBI Taxonomy" id="43080"/>
    <lineage>
        <taxon>Archaea</taxon>
        <taxon>Thermoproteota</taxon>
        <taxon>Thermoprotei</taxon>
        <taxon>Sulfolobales</taxon>
        <taxon>Sulfolobaceae</taxon>
        <taxon>Saccharolobus</taxon>
    </lineage>
</organism>
<dbReference type="Gene3D" id="3.40.50.300">
    <property type="entry name" value="P-loop containing nucleotide triphosphate hydrolases"/>
    <property type="match status" value="1"/>
</dbReference>
<evidence type="ECO:0000313" key="3">
    <source>
        <dbReference type="Proteomes" id="UP000512381"/>
    </source>
</evidence>
<sequence>MSAIFKPVIEYNYRMYFVDKINQMVKENGFMSVMIVGRQGVGKTTYAMRTLYHYYGDWDKVLDSMTFDPVGLLRRRKHYDVILIDDAGVHLSKYDWRNKNDFSKFFNLIRDVTNFLIFTTPNESDILKNVRDKLTYLVNIHGHVRPRIVDRGGKKYYAGDEYCSDCGYARIYKRKLVINYSTNYKPDYRYECVMHFDEFLYKIPEDIRKRYAEMRSKITQQLLDELVGKPTTVNYEVLIERLKQKAKLYYDKTNDSYKLKIDGMITLPRDIAESVFSGLRNNVSESLK</sequence>
<dbReference type="InterPro" id="IPR027417">
    <property type="entry name" value="P-loop_NTPase"/>
</dbReference>
<protein>
    <recommendedName>
        <fullName evidence="1">Novel STAND NTPase 3 domain-containing protein</fullName>
    </recommendedName>
</protein>
<feature type="domain" description="Novel STAND NTPase 3" evidence="1">
    <location>
        <begin position="19"/>
        <end position="135"/>
    </location>
</feature>
<dbReference type="Pfam" id="PF20720">
    <property type="entry name" value="nSTAND3"/>
    <property type="match status" value="1"/>
</dbReference>
<reference evidence="2 3" key="1">
    <citation type="submission" date="1999-07" db="EMBL/GenBank/DDBJ databases">
        <title>The genetic element pSSVx of the extremely thermophilic Crenarchaeon Sulfolobus is a hybrid between a plasmid and a virus.</title>
        <authorList>
            <person name="Arnold H."/>
            <person name="She Q."/>
            <person name="Phan H."/>
            <person name="Stedman K."/>
            <person name="Prangishvili D."/>
            <person name="Holtz I."/>
            <person name="Kristjansson J.K."/>
            <person name="Garrett R.A."/>
            <person name="Zillig W."/>
        </authorList>
    </citation>
    <scope>NUCLEOTIDE SEQUENCE [LARGE SCALE GENOMIC DNA]</scope>
    <source>
        <strain evidence="2 3">Rey 15/4</strain>
    </source>
</reference>
<dbReference type="SUPFAM" id="SSF52540">
    <property type="entry name" value="P-loop containing nucleoside triphosphate hydrolases"/>
    <property type="match status" value="1"/>
</dbReference>
<dbReference type="InterPro" id="IPR049050">
    <property type="entry name" value="nSTAND3"/>
</dbReference>
<evidence type="ECO:0000259" key="1">
    <source>
        <dbReference type="Pfam" id="PF20720"/>
    </source>
</evidence>
<accession>Q9P9J9</accession>